<feature type="compositionally biased region" description="Low complexity" evidence="1">
    <location>
        <begin position="160"/>
        <end position="171"/>
    </location>
</feature>
<reference evidence="2" key="1">
    <citation type="submission" date="2020-05" db="EMBL/GenBank/DDBJ databases">
        <authorList>
            <person name="Chiriac C."/>
            <person name="Salcher M."/>
            <person name="Ghai R."/>
            <person name="Kavagutti S V."/>
        </authorList>
    </citation>
    <scope>NUCLEOTIDE SEQUENCE</scope>
</reference>
<feature type="compositionally biased region" description="Polar residues" evidence="1">
    <location>
        <begin position="129"/>
        <end position="139"/>
    </location>
</feature>
<sequence>MSPARRPVNPDACALTSRIRPSRASTTTAAGRSSRSSRSSSCVCCSSTIEPLRRLAQSLDTRCQAICVEVQNRPVSRPMTTVTTVGGWSCSTYFQVATHSPTVTVPCTTANRVSVGRSGSTRRPAGNATAITNASTPKIQHSPPITKRPRSTLTPPPVTTSPAASAVAPSSDITRTGERSTNNSNTTRLNTRKSRNGSSTTSTCVVPESRESSPRSWRSTSSHSKNVSAVASSRASKRCVARWTRLPVLTYRRKNPATNT</sequence>
<feature type="compositionally biased region" description="Low complexity" evidence="1">
    <location>
        <begin position="179"/>
        <end position="189"/>
    </location>
</feature>
<protein>
    <submittedName>
        <fullName evidence="2">Unannotated protein</fullName>
    </submittedName>
</protein>
<organism evidence="2">
    <name type="scientific">freshwater metagenome</name>
    <dbReference type="NCBI Taxonomy" id="449393"/>
    <lineage>
        <taxon>unclassified sequences</taxon>
        <taxon>metagenomes</taxon>
        <taxon>ecological metagenomes</taxon>
    </lineage>
</organism>
<proteinExistence type="predicted"/>
<dbReference type="EMBL" id="CAFAAV010000003">
    <property type="protein sequence ID" value="CAB4800535.1"/>
    <property type="molecule type" value="Genomic_DNA"/>
</dbReference>
<feature type="compositionally biased region" description="Low complexity" evidence="1">
    <location>
        <begin position="214"/>
        <end position="232"/>
    </location>
</feature>
<accession>A0A6J6XWF5</accession>
<feature type="compositionally biased region" description="Low complexity" evidence="1">
    <location>
        <begin position="113"/>
        <end position="123"/>
    </location>
</feature>
<name>A0A6J6XWF5_9ZZZZ</name>
<gene>
    <name evidence="2" type="ORF">UFOPK3099_00094</name>
</gene>
<feature type="region of interest" description="Disordered" evidence="1">
    <location>
        <begin position="20"/>
        <end position="40"/>
    </location>
</feature>
<feature type="region of interest" description="Disordered" evidence="1">
    <location>
        <begin position="113"/>
        <end position="232"/>
    </location>
</feature>
<evidence type="ECO:0000313" key="2">
    <source>
        <dbReference type="EMBL" id="CAB4800535.1"/>
    </source>
</evidence>
<evidence type="ECO:0000256" key="1">
    <source>
        <dbReference type="SAM" id="MobiDB-lite"/>
    </source>
</evidence>
<dbReference type="AlphaFoldDB" id="A0A6J6XWF5"/>